<keyword evidence="3" id="KW-1185">Reference proteome</keyword>
<protein>
    <submittedName>
        <fullName evidence="2">CoA transferase</fullName>
    </submittedName>
</protein>
<dbReference type="InterPro" id="IPR044855">
    <property type="entry name" value="CoA-Trfase_III_dom3_sf"/>
</dbReference>
<reference evidence="3" key="1">
    <citation type="journal article" date="2019" name="Int. J. Syst. Evol. Microbiol.">
        <title>The Global Catalogue of Microorganisms (GCM) 10K type strain sequencing project: providing services to taxonomists for standard genome sequencing and annotation.</title>
        <authorList>
            <consortium name="The Broad Institute Genomics Platform"/>
            <consortium name="The Broad Institute Genome Sequencing Center for Infectious Disease"/>
            <person name="Wu L."/>
            <person name="Ma J."/>
        </authorList>
    </citation>
    <scope>NUCLEOTIDE SEQUENCE [LARGE SCALE GENOMIC DNA]</scope>
    <source>
        <strain evidence="3">JCM 17666</strain>
    </source>
</reference>
<dbReference type="Gene3D" id="3.40.50.10540">
    <property type="entry name" value="Crotonobetainyl-coa:carnitine coa-transferase, domain 1"/>
    <property type="match status" value="1"/>
</dbReference>
<evidence type="ECO:0000313" key="2">
    <source>
        <dbReference type="EMBL" id="GAA4339896.1"/>
    </source>
</evidence>
<dbReference type="InterPro" id="IPR050483">
    <property type="entry name" value="CoA-transferase_III_domain"/>
</dbReference>
<dbReference type="InterPro" id="IPR023606">
    <property type="entry name" value="CoA-Trfase_III_dom_1_sf"/>
</dbReference>
<dbReference type="SUPFAM" id="SSF89796">
    <property type="entry name" value="CoA-transferase family III (CaiB/BaiF)"/>
    <property type="match status" value="1"/>
</dbReference>
<dbReference type="RefSeq" id="WP_345251538.1">
    <property type="nucleotide sequence ID" value="NZ_BAABFO010000023.1"/>
</dbReference>
<dbReference type="Pfam" id="PF02515">
    <property type="entry name" value="CoA_transf_3"/>
    <property type="match status" value="1"/>
</dbReference>
<dbReference type="PANTHER" id="PTHR48207">
    <property type="entry name" value="SUCCINATE--HYDROXYMETHYLGLUTARATE COA-TRANSFERASE"/>
    <property type="match status" value="1"/>
</dbReference>
<dbReference type="Gene3D" id="3.30.1540.10">
    <property type="entry name" value="formyl-coa transferase, domain 3"/>
    <property type="match status" value="1"/>
</dbReference>
<keyword evidence="1 2" id="KW-0808">Transferase</keyword>
<dbReference type="GO" id="GO:0016740">
    <property type="term" value="F:transferase activity"/>
    <property type="evidence" value="ECO:0007669"/>
    <property type="project" value="UniProtKB-KW"/>
</dbReference>
<sequence length="395" mass="41640">MSALLDGITVLDLSRVLAGPYCAQLLADQGASVVKVESPEGDECRAWGSPAPNGLSHNFNSVNRGKRSITLNLKSEPARGVLRRLAGQADVVIQSFLPDTARRLGVDYDSLRAVRPDLVFCSVSGFGSRGPLAGKPGYDLTMQAFSGIMSLTGHEGQPPVRSGVSFIDMTTGLNAYAGVTTALLARERTGRGAHVQVSLLETAIALLGYHGVAWLQQGIMPRPQGSGIAHLVPYQAFRCADGWLLAGATNDAAWRRFAQGLGRPDLADDPRFATNQGRLDHRGELVPLLEGIFASGTVAGWVERLQDRQVAVAPLHDLEQALGHPQVLANDMVVTALTPAGQAVPLLGCPFKFAGEAMPPRRAPPPLGADTADVLAGMLGLDAAEIEALRQAGAL</sequence>
<name>A0ABP8HIS5_9BURK</name>
<comment type="caution">
    <text evidence="2">The sequence shown here is derived from an EMBL/GenBank/DDBJ whole genome shotgun (WGS) entry which is preliminary data.</text>
</comment>
<evidence type="ECO:0000256" key="1">
    <source>
        <dbReference type="ARBA" id="ARBA00022679"/>
    </source>
</evidence>
<dbReference type="InterPro" id="IPR003673">
    <property type="entry name" value="CoA-Trfase_fam_III"/>
</dbReference>
<proteinExistence type="predicted"/>
<dbReference type="Proteomes" id="UP001501671">
    <property type="component" value="Unassembled WGS sequence"/>
</dbReference>
<accession>A0ABP8HIS5</accession>
<evidence type="ECO:0000313" key="3">
    <source>
        <dbReference type="Proteomes" id="UP001501671"/>
    </source>
</evidence>
<gene>
    <name evidence="2" type="ORF">GCM10023144_38740</name>
</gene>
<dbReference type="EMBL" id="BAABFO010000023">
    <property type="protein sequence ID" value="GAA4339896.1"/>
    <property type="molecule type" value="Genomic_DNA"/>
</dbReference>
<dbReference type="PANTHER" id="PTHR48207:SF3">
    <property type="entry name" value="SUCCINATE--HYDROXYMETHYLGLUTARATE COA-TRANSFERASE"/>
    <property type="match status" value="1"/>
</dbReference>
<organism evidence="2 3">
    <name type="scientific">Pigmentiphaga soli</name>
    <dbReference type="NCBI Taxonomy" id="1007095"/>
    <lineage>
        <taxon>Bacteria</taxon>
        <taxon>Pseudomonadati</taxon>
        <taxon>Pseudomonadota</taxon>
        <taxon>Betaproteobacteria</taxon>
        <taxon>Burkholderiales</taxon>
        <taxon>Alcaligenaceae</taxon>
        <taxon>Pigmentiphaga</taxon>
    </lineage>
</organism>